<dbReference type="Pfam" id="PF07702">
    <property type="entry name" value="UTRA"/>
    <property type="match status" value="1"/>
</dbReference>
<dbReference type="CDD" id="cd07377">
    <property type="entry name" value="WHTH_GntR"/>
    <property type="match status" value="1"/>
</dbReference>
<evidence type="ECO:0000256" key="2">
    <source>
        <dbReference type="ARBA" id="ARBA00023125"/>
    </source>
</evidence>
<dbReference type="PANTHER" id="PTHR44846:SF1">
    <property type="entry name" value="MANNOSYL-D-GLYCERATE TRANSPORT_METABOLISM SYSTEM REPRESSOR MNGR-RELATED"/>
    <property type="match status" value="1"/>
</dbReference>
<evidence type="ECO:0000313" key="6">
    <source>
        <dbReference type="Proteomes" id="UP001518989"/>
    </source>
</evidence>
<evidence type="ECO:0000256" key="3">
    <source>
        <dbReference type="ARBA" id="ARBA00023163"/>
    </source>
</evidence>
<sequence length="267" mass="28560">MSGRPAGRLPAEGAASSPVPLYHRVYVVLRQQIREGQWPPEVAMPGEHELAAAFGVSRITIRRALEQLEREGLVRRARGAGTFARPAAAPPMRSNLGGLMEDLLAMGLRTTARVLDFGYLPAPPDVAAALGVAPGAVVQKSVRVRSQGGAAFSHLTTWVPEAVGRSFQRADLLRRPLLALLEAAGASAVEADQLISARLAEPATAAALGVHVGAALLSVRRVVRGGDGRAVEYLQALYRPEMYEYEMTMRRSSRNGHATWSTEAALD</sequence>
<dbReference type="InterPro" id="IPR011663">
    <property type="entry name" value="UTRA"/>
</dbReference>
<dbReference type="InterPro" id="IPR036388">
    <property type="entry name" value="WH-like_DNA-bd_sf"/>
</dbReference>
<dbReference type="InterPro" id="IPR050679">
    <property type="entry name" value="Bact_HTH_transcr_reg"/>
</dbReference>
<protein>
    <submittedName>
        <fullName evidence="5">GntR family transcriptional regulator</fullName>
    </submittedName>
</protein>
<organism evidence="5 6">
    <name type="scientific">Roseomonas haemaphysalidis</name>
    <dbReference type="NCBI Taxonomy" id="2768162"/>
    <lineage>
        <taxon>Bacteria</taxon>
        <taxon>Pseudomonadati</taxon>
        <taxon>Pseudomonadota</taxon>
        <taxon>Alphaproteobacteria</taxon>
        <taxon>Acetobacterales</taxon>
        <taxon>Roseomonadaceae</taxon>
        <taxon>Roseomonas</taxon>
    </lineage>
</organism>
<dbReference type="Gene3D" id="1.10.10.10">
    <property type="entry name" value="Winged helix-like DNA-binding domain superfamily/Winged helix DNA-binding domain"/>
    <property type="match status" value="1"/>
</dbReference>
<dbReference type="Pfam" id="PF00392">
    <property type="entry name" value="GntR"/>
    <property type="match status" value="1"/>
</dbReference>
<comment type="caution">
    <text evidence="5">The sequence shown here is derived from an EMBL/GenBank/DDBJ whole genome shotgun (WGS) entry which is preliminary data.</text>
</comment>
<dbReference type="InterPro" id="IPR028978">
    <property type="entry name" value="Chorismate_lyase_/UTRA_dom_sf"/>
</dbReference>
<gene>
    <name evidence="5" type="ORF">IAI61_03080</name>
</gene>
<dbReference type="SUPFAM" id="SSF64288">
    <property type="entry name" value="Chorismate lyase-like"/>
    <property type="match status" value="1"/>
</dbReference>
<dbReference type="PROSITE" id="PS50949">
    <property type="entry name" value="HTH_GNTR"/>
    <property type="match status" value="1"/>
</dbReference>
<keyword evidence="1" id="KW-0805">Transcription regulation</keyword>
<dbReference type="EMBL" id="JACTNG010000001">
    <property type="protein sequence ID" value="MBO1077999.1"/>
    <property type="molecule type" value="Genomic_DNA"/>
</dbReference>
<keyword evidence="3" id="KW-0804">Transcription</keyword>
<dbReference type="InterPro" id="IPR036390">
    <property type="entry name" value="WH_DNA-bd_sf"/>
</dbReference>
<dbReference type="RefSeq" id="WP_207415386.1">
    <property type="nucleotide sequence ID" value="NZ_CP061179.1"/>
</dbReference>
<keyword evidence="2" id="KW-0238">DNA-binding</keyword>
<dbReference type="Proteomes" id="UP001518989">
    <property type="component" value="Unassembled WGS sequence"/>
</dbReference>
<evidence type="ECO:0000256" key="1">
    <source>
        <dbReference type="ARBA" id="ARBA00023015"/>
    </source>
</evidence>
<dbReference type="SMART" id="SM00345">
    <property type="entry name" value="HTH_GNTR"/>
    <property type="match status" value="1"/>
</dbReference>
<dbReference type="PANTHER" id="PTHR44846">
    <property type="entry name" value="MANNOSYL-D-GLYCERATE TRANSPORT/METABOLISM SYSTEM REPRESSOR MNGR-RELATED"/>
    <property type="match status" value="1"/>
</dbReference>
<dbReference type="SUPFAM" id="SSF46785">
    <property type="entry name" value="Winged helix' DNA-binding domain"/>
    <property type="match status" value="1"/>
</dbReference>
<name>A0ABS3KKK8_9PROT</name>
<dbReference type="Gene3D" id="3.40.1410.10">
    <property type="entry name" value="Chorismate lyase-like"/>
    <property type="match status" value="1"/>
</dbReference>
<dbReference type="SMART" id="SM00866">
    <property type="entry name" value="UTRA"/>
    <property type="match status" value="1"/>
</dbReference>
<accession>A0ABS3KKK8</accession>
<keyword evidence="6" id="KW-1185">Reference proteome</keyword>
<feature type="domain" description="HTH gntR-type" evidence="4">
    <location>
        <begin position="19"/>
        <end position="87"/>
    </location>
</feature>
<evidence type="ECO:0000313" key="5">
    <source>
        <dbReference type="EMBL" id="MBO1077999.1"/>
    </source>
</evidence>
<proteinExistence type="predicted"/>
<dbReference type="InterPro" id="IPR000524">
    <property type="entry name" value="Tscrpt_reg_HTH_GntR"/>
</dbReference>
<dbReference type="PRINTS" id="PR00035">
    <property type="entry name" value="HTHGNTR"/>
</dbReference>
<reference evidence="5 6" key="1">
    <citation type="submission" date="2020-09" db="EMBL/GenBank/DDBJ databases">
        <title>Roseomonas.</title>
        <authorList>
            <person name="Zhu W."/>
        </authorList>
    </citation>
    <scope>NUCLEOTIDE SEQUENCE [LARGE SCALE GENOMIC DNA]</scope>
    <source>
        <strain evidence="5 6">573</strain>
    </source>
</reference>
<evidence type="ECO:0000259" key="4">
    <source>
        <dbReference type="PROSITE" id="PS50949"/>
    </source>
</evidence>